<evidence type="ECO:0000256" key="5">
    <source>
        <dbReference type="PIRSR" id="PIRSR005700-1"/>
    </source>
</evidence>
<dbReference type="PANTHER" id="PTHR10363:SF2">
    <property type="entry name" value="BLEOMYCIN HYDROLASE"/>
    <property type="match status" value="1"/>
</dbReference>
<dbReference type="InterPro" id="IPR004134">
    <property type="entry name" value="Peptidase_C1B"/>
</dbReference>
<dbReference type="PANTHER" id="PTHR10363">
    <property type="entry name" value="BLEOMYCIN HYDROLASE"/>
    <property type="match status" value="1"/>
</dbReference>
<dbReference type="Proteomes" id="UP001139207">
    <property type="component" value="Unassembled WGS sequence"/>
</dbReference>
<dbReference type="PIRSF" id="PIRSF005700">
    <property type="entry name" value="PepC"/>
    <property type="match status" value="1"/>
</dbReference>
<keyword evidence="4" id="KW-0031">Aminopeptidase</keyword>
<reference evidence="6" key="1">
    <citation type="submission" date="2022-04" db="EMBL/GenBank/DDBJ databases">
        <title>Corynebacterium kalidii LD5P10.</title>
        <authorList>
            <person name="Sun J.Q."/>
        </authorList>
    </citation>
    <scope>NUCLEOTIDE SEQUENCE</scope>
    <source>
        <strain evidence="6">LD5P10</strain>
    </source>
</reference>
<evidence type="ECO:0000256" key="1">
    <source>
        <dbReference type="ARBA" id="ARBA00022670"/>
    </source>
</evidence>
<dbReference type="EMBL" id="JALIEA010000011">
    <property type="protein sequence ID" value="MCJ7857940.1"/>
    <property type="molecule type" value="Genomic_DNA"/>
</dbReference>
<keyword evidence="2 4" id="KW-0378">Hydrolase</keyword>
<keyword evidence="3 4" id="KW-0788">Thiol protease</keyword>
<evidence type="ECO:0000256" key="4">
    <source>
        <dbReference type="PIRNR" id="PIRNR005700"/>
    </source>
</evidence>
<name>A0A9X2B1P0_9CORY</name>
<accession>A0A9X2B1P0</accession>
<dbReference type="Pfam" id="PF03051">
    <property type="entry name" value="Peptidase_C1_2"/>
    <property type="match status" value="1"/>
</dbReference>
<dbReference type="GO" id="GO:0009636">
    <property type="term" value="P:response to toxic substance"/>
    <property type="evidence" value="ECO:0007669"/>
    <property type="project" value="TreeGrafter"/>
</dbReference>
<gene>
    <name evidence="6" type="ORF">MUN33_04300</name>
</gene>
<feature type="active site" evidence="5">
    <location>
        <position position="383"/>
    </location>
</feature>
<dbReference type="GO" id="GO:0006508">
    <property type="term" value="P:proteolysis"/>
    <property type="evidence" value="ECO:0007669"/>
    <property type="project" value="UniProtKB-KW"/>
</dbReference>
<evidence type="ECO:0000313" key="6">
    <source>
        <dbReference type="EMBL" id="MCJ7857940.1"/>
    </source>
</evidence>
<comment type="caution">
    <text evidence="6">The sequence shown here is derived from an EMBL/GenBank/DDBJ whole genome shotgun (WGS) entry which is preliminary data.</text>
</comment>
<protein>
    <recommendedName>
        <fullName evidence="4">Aminopeptidase</fullName>
    </recommendedName>
</protein>
<dbReference type="GO" id="GO:0070005">
    <property type="term" value="F:cysteine-type aminopeptidase activity"/>
    <property type="evidence" value="ECO:0007669"/>
    <property type="project" value="InterPro"/>
</dbReference>
<evidence type="ECO:0000256" key="2">
    <source>
        <dbReference type="ARBA" id="ARBA00022801"/>
    </source>
</evidence>
<keyword evidence="1 4" id="KW-0645">Protease</keyword>
<dbReference type="GO" id="GO:0005737">
    <property type="term" value="C:cytoplasm"/>
    <property type="evidence" value="ECO:0007669"/>
    <property type="project" value="TreeGrafter"/>
</dbReference>
<dbReference type="RefSeq" id="WP_244803673.1">
    <property type="nucleotide sequence ID" value="NZ_JALIEA010000011.1"/>
</dbReference>
<keyword evidence="7" id="KW-1185">Reference proteome</keyword>
<dbReference type="PROSITE" id="PS00139">
    <property type="entry name" value="THIOL_PROTEASE_CYS"/>
    <property type="match status" value="1"/>
</dbReference>
<organism evidence="6 7">
    <name type="scientific">Corynebacterium kalidii</name>
    <dbReference type="NCBI Taxonomy" id="2931982"/>
    <lineage>
        <taxon>Bacteria</taxon>
        <taxon>Bacillati</taxon>
        <taxon>Actinomycetota</taxon>
        <taxon>Actinomycetes</taxon>
        <taxon>Mycobacteriales</taxon>
        <taxon>Corynebacteriaceae</taxon>
        <taxon>Corynebacterium</taxon>
    </lineage>
</organism>
<dbReference type="GO" id="GO:0043418">
    <property type="term" value="P:homocysteine catabolic process"/>
    <property type="evidence" value="ECO:0007669"/>
    <property type="project" value="TreeGrafter"/>
</dbReference>
<dbReference type="SUPFAM" id="SSF54001">
    <property type="entry name" value="Cysteine proteinases"/>
    <property type="match status" value="1"/>
</dbReference>
<dbReference type="AlphaFoldDB" id="A0A9X2B1P0"/>
<evidence type="ECO:0000256" key="3">
    <source>
        <dbReference type="ARBA" id="ARBA00022807"/>
    </source>
</evidence>
<dbReference type="Gene3D" id="3.90.70.10">
    <property type="entry name" value="Cysteine proteinases"/>
    <property type="match status" value="1"/>
</dbReference>
<dbReference type="InterPro" id="IPR038765">
    <property type="entry name" value="Papain-like_cys_pep_sf"/>
</dbReference>
<feature type="active site" evidence="5">
    <location>
        <position position="405"/>
    </location>
</feature>
<dbReference type="CDD" id="cd00585">
    <property type="entry name" value="Peptidase_C1B"/>
    <property type="match status" value="1"/>
</dbReference>
<evidence type="ECO:0000313" key="7">
    <source>
        <dbReference type="Proteomes" id="UP001139207"/>
    </source>
</evidence>
<proteinExistence type="inferred from homology"/>
<comment type="similarity">
    <text evidence="4">Belongs to the peptidase C1 family.</text>
</comment>
<dbReference type="InterPro" id="IPR000169">
    <property type="entry name" value="Pept_cys_AS"/>
</dbReference>
<sequence>MTTATDTTTTTTTAATASTTAAAGAGVDPRQLAALGDTLRADPSFRVARNAATAANVETVTLDRDVLATTDSSTSVKLDSWSVADQKKSGRCWIFAGLNALRGGDGGVIDATGVKDLELSQTYLHYWDKLEKANHFLCAMAGLTDRDIDDRTVQHLLADPVEDGGQWNMFVALVDKYGAVPKYAMPETRSSSDTRAMNRDLATALRAGATRMRQDGADVREVHRGTLADVHRILTVHLGTPPERFVWQYRDRNDEFHRVGEMTPRDFAARYLPADLGEYVCVVDDPRRTSPRGGLFTVEHLGNVVGGAPVTYVNAPVEVIKAAVLESLQDGRPVWFGCDTAAQSYRERGVWDAHLHDYEGFYDVELDLTKEERLLTGESQMTHAMVFTGVDVDDDGRPVRWRVENSWGPKAAEKGFWTMNDNWFDQYVFEIAVHRDRLPQEYRAALDTTPTVLPAWDPMGALAR</sequence>
<feature type="active site" evidence="5">
    <location>
        <position position="92"/>
    </location>
</feature>